<dbReference type="PROSITE" id="PS50885">
    <property type="entry name" value="HAMP"/>
    <property type="match status" value="1"/>
</dbReference>
<keyword evidence="1" id="KW-1133">Transmembrane helix</keyword>
<dbReference type="InterPro" id="IPR050706">
    <property type="entry name" value="Cyclic-di-GMP_PDE-like"/>
</dbReference>
<dbReference type="Gene3D" id="3.20.20.450">
    <property type="entry name" value="EAL domain"/>
    <property type="match status" value="1"/>
</dbReference>
<dbReference type="GO" id="GO:0016020">
    <property type="term" value="C:membrane"/>
    <property type="evidence" value="ECO:0007669"/>
    <property type="project" value="InterPro"/>
</dbReference>
<dbReference type="InterPro" id="IPR035919">
    <property type="entry name" value="EAL_sf"/>
</dbReference>
<evidence type="ECO:0000313" key="6">
    <source>
        <dbReference type="Proteomes" id="UP000501466"/>
    </source>
</evidence>
<dbReference type="Pfam" id="PF00563">
    <property type="entry name" value="EAL"/>
    <property type="match status" value="1"/>
</dbReference>
<accession>A0A6F8PQ63</accession>
<dbReference type="Gene3D" id="6.10.340.10">
    <property type="match status" value="1"/>
</dbReference>
<proteinExistence type="predicted"/>
<dbReference type="RefSeq" id="WP_173291984.1">
    <property type="nucleotide sequence ID" value="NZ_AP021888.1"/>
</dbReference>
<dbReference type="KEGG" id="tzo:THMIRHAT_19950"/>
<dbReference type="Gene3D" id="3.30.70.270">
    <property type="match status" value="1"/>
</dbReference>
<keyword evidence="1" id="KW-0812">Transmembrane</keyword>
<evidence type="ECO:0000259" key="4">
    <source>
        <dbReference type="PROSITE" id="PS50887"/>
    </source>
</evidence>
<organism evidence="5 6">
    <name type="scientific">Thiosulfativibrio zosterae</name>
    <dbReference type="NCBI Taxonomy" id="2675053"/>
    <lineage>
        <taxon>Bacteria</taxon>
        <taxon>Pseudomonadati</taxon>
        <taxon>Pseudomonadota</taxon>
        <taxon>Gammaproteobacteria</taxon>
        <taxon>Thiotrichales</taxon>
        <taxon>Piscirickettsiaceae</taxon>
        <taxon>Thiosulfativibrio</taxon>
    </lineage>
</organism>
<dbReference type="GO" id="GO:0071111">
    <property type="term" value="F:cyclic-guanylate-specific phosphodiesterase activity"/>
    <property type="evidence" value="ECO:0007669"/>
    <property type="project" value="InterPro"/>
</dbReference>
<dbReference type="Proteomes" id="UP000501466">
    <property type="component" value="Chromosome"/>
</dbReference>
<dbReference type="CDD" id="cd01948">
    <property type="entry name" value="EAL"/>
    <property type="match status" value="1"/>
</dbReference>
<dbReference type="Gene3D" id="3.30.110.200">
    <property type="match status" value="1"/>
</dbReference>
<dbReference type="InterPro" id="IPR029787">
    <property type="entry name" value="Nucleotide_cyclase"/>
</dbReference>
<keyword evidence="6" id="KW-1185">Reference proteome</keyword>
<dbReference type="NCBIfam" id="TIGR00254">
    <property type="entry name" value="GGDEF"/>
    <property type="match status" value="1"/>
</dbReference>
<evidence type="ECO:0000259" key="2">
    <source>
        <dbReference type="PROSITE" id="PS50883"/>
    </source>
</evidence>
<evidence type="ECO:0000313" key="5">
    <source>
        <dbReference type="EMBL" id="BBP44249.1"/>
    </source>
</evidence>
<dbReference type="InterPro" id="IPR043128">
    <property type="entry name" value="Rev_trsase/Diguanyl_cyclase"/>
</dbReference>
<feature type="domain" description="HAMP" evidence="3">
    <location>
        <begin position="172"/>
        <end position="224"/>
    </location>
</feature>
<dbReference type="GO" id="GO:0007165">
    <property type="term" value="P:signal transduction"/>
    <property type="evidence" value="ECO:0007669"/>
    <property type="project" value="InterPro"/>
</dbReference>
<feature type="domain" description="EAL" evidence="2">
    <location>
        <begin position="406"/>
        <end position="643"/>
    </location>
</feature>
<keyword evidence="1" id="KW-0472">Membrane</keyword>
<dbReference type="PROSITE" id="PS50883">
    <property type="entry name" value="EAL"/>
    <property type="match status" value="1"/>
</dbReference>
<dbReference type="InterPro" id="IPR003660">
    <property type="entry name" value="HAMP_dom"/>
</dbReference>
<sequence length="643" mass="72180">MSLTKQMIIFISSMLMILLIGTFALNLSNTKVFLQDQLLTHAQDTATSLGLSLSSVADPEDPSSMETMINAVFDRGYYSKIELIDVEDKPLYFRQNPQTIEGIPQWFINFISFHAPTAEALVQAGWSPVGTLSIQSHPGYAYIELWKAFNNLLIWFSLAALIAISLAYYAIRTMLQPLKSMEQQAEAIVKKEYLLQSKLPGTSEFKQVVIAMNAMVSKMKEVFDRDAKIAQKLQKMAYQDSVTGMSNRVHFEMTVDALLDPQQENTGGALCLIHVEGLKTLNDQHGYLVGDKMMKDLSSQLTQQFASAKALYARLNGSELIAVLPGFSAETLQSNAQALTHSYPEILKALNADTTEAFIAVALINYHLDDRRGPLLAQLDFATQQALAKGPNQTYCHITEKDHEDNQDWEQLLIHAINEKRFMLFQQPSFDAQGEVHDRELLIRLKDEDGTMRSAGYFMPAVEKLNKVFEIDSLVIHLALDYLSTHHPKELLAINLSQAVLNSQETTDALFESIKKLPSQQLSFELSESLVSTEKAKAWPFIHALKAHQIETGIDHFGSRFADMRYLQELRPDYVKLDAAFSKAIEKDEQTQSYVSSLCEMANSLDIKVIAMSVENESQVEAFKAQGVNYFQGYHFGAPTALK</sequence>
<dbReference type="AlphaFoldDB" id="A0A6F8PQ63"/>
<dbReference type="Pfam" id="PF16448">
    <property type="entry name" value="LapD_MoxY_N"/>
    <property type="match status" value="1"/>
</dbReference>
<dbReference type="PROSITE" id="PS50887">
    <property type="entry name" value="GGDEF"/>
    <property type="match status" value="1"/>
</dbReference>
<dbReference type="InterPro" id="IPR001633">
    <property type="entry name" value="EAL_dom"/>
</dbReference>
<dbReference type="PANTHER" id="PTHR33121">
    <property type="entry name" value="CYCLIC DI-GMP PHOSPHODIESTERASE PDEF"/>
    <property type="match status" value="1"/>
</dbReference>
<dbReference type="InterPro" id="IPR000160">
    <property type="entry name" value="GGDEF_dom"/>
</dbReference>
<evidence type="ECO:0000259" key="3">
    <source>
        <dbReference type="PROSITE" id="PS50885"/>
    </source>
</evidence>
<dbReference type="EMBL" id="AP021888">
    <property type="protein sequence ID" value="BBP44249.1"/>
    <property type="molecule type" value="Genomic_DNA"/>
</dbReference>
<dbReference type="InterPro" id="IPR042461">
    <property type="entry name" value="LapD_MoxY_peri_C"/>
</dbReference>
<dbReference type="SUPFAM" id="SSF55073">
    <property type="entry name" value="Nucleotide cyclase"/>
    <property type="match status" value="1"/>
</dbReference>
<feature type="transmembrane region" description="Helical" evidence="1">
    <location>
        <begin position="7"/>
        <end position="25"/>
    </location>
</feature>
<name>A0A6F8PQ63_9GAMM</name>
<dbReference type="SMART" id="SM00052">
    <property type="entry name" value="EAL"/>
    <property type="match status" value="1"/>
</dbReference>
<feature type="transmembrane region" description="Helical" evidence="1">
    <location>
        <begin position="152"/>
        <end position="171"/>
    </location>
</feature>
<protein>
    <submittedName>
        <fullName evidence="5">GGDEF domain-containing protein</fullName>
    </submittedName>
</protein>
<dbReference type="InterPro" id="IPR032244">
    <property type="entry name" value="LapD_MoxY_N"/>
</dbReference>
<dbReference type="Gene3D" id="6.20.270.20">
    <property type="entry name" value="LapD/MoxY periplasmic domain"/>
    <property type="match status" value="1"/>
</dbReference>
<dbReference type="Pfam" id="PF00990">
    <property type="entry name" value="GGDEF"/>
    <property type="match status" value="1"/>
</dbReference>
<gene>
    <name evidence="5" type="ORF">THMIRHAT_19950</name>
</gene>
<feature type="domain" description="GGDEF" evidence="4">
    <location>
        <begin position="266"/>
        <end position="399"/>
    </location>
</feature>
<dbReference type="SUPFAM" id="SSF141868">
    <property type="entry name" value="EAL domain-like"/>
    <property type="match status" value="1"/>
</dbReference>
<reference evidence="6" key="1">
    <citation type="submission" date="2019-11" db="EMBL/GenBank/DDBJ databases">
        <title>Isolation and characterization of two novel species in the genus Thiomicrorhabdus.</title>
        <authorList>
            <person name="Mochizuki J."/>
            <person name="Kojima H."/>
            <person name="Fukui M."/>
        </authorList>
    </citation>
    <scope>NUCLEOTIDE SEQUENCE [LARGE SCALE GENOMIC DNA]</scope>
    <source>
        <strain evidence="6">AkT22</strain>
    </source>
</reference>
<dbReference type="PANTHER" id="PTHR33121:SF79">
    <property type="entry name" value="CYCLIC DI-GMP PHOSPHODIESTERASE PDED-RELATED"/>
    <property type="match status" value="1"/>
</dbReference>
<dbReference type="SMART" id="SM00267">
    <property type="entry name" value="GGDEF"/>
    <property type="match status" value="1"/>
</dbReference>
<evidence type="ECO:0000256" key="1">
    <source>
        <dbReference type="SAM" id="Phobius"/>
    </source>
</evidence>